<keyword evidence="3" id="KW-0539">Nucleus</keyword>
<feature type="compositionally biased region" description="Gly residues" evidence="5">
    <location>
        <begin position="823"/>
        <end position="832"/>
    </location>
</feature>
<feature type="region of interest" description="Disordered" evidence="5">
    <location>
        <begin position="81"/>
        <end position="120"/>
    </location>
</feature>
<evidence type="ECO:0000313" key="8">
    <source>
        <dbReference type="Proteomes" id="UP001194580"/>
    </source>
</evidence>
<protein>
    <recommendedName>
        <fullName evidence="6">DNA endonuclease activator Ctp1 C-terminal domain-containing protein</fullName>
    </recommendedName>
</protein>
<evidence type="ECO:0000256" key="4">
    <source>
        <dbReference type="SAM" id="Coils"/>
    </source>
</evidence>
<sequence>MPAPTGLHHHLLSAAHYGQELQQRNEALEAENRHLNEIARQQRMSALEWCQMAKTYQRHRDLMTLRLEELEMDLVKMTRKTADEAGARTEKSRTVQAASSSTSHQHLSTTQTTKDDEEDDIEKQHQFLSHSITNILDEMTPGEKEPSLLIFSKTGHRGQGPEVDAVPGRMSKLPSALKQPAKTTKCKCGCQEEIRAWKTRCKYAENQAMALELRCEQLTLNFDGQKKEWAQWKAHLIQQQYQRRMRAAMPFNTSQFMSPFESSSLQQQYPSQQASLPTSIYEGSFKRARFESEGSETSSQRQERTDRNTRYNQITTSFVPGGQAVIGGHADRRKSSSSIKRATGKGSAEEPHILIDRDDGSSSDGFVGVGTSPKRSRKDTTVLDTSDGNEAPAENEGLVLSPTFPSDMTLRLRQYQGNTDDDEDDSDGYTSPSNRPNLHGDPSFTQKSIGTQISHSRYSATPTRAQQSRVIVAPDSIPSDSHAPPSSNDYASDRSSPPMFDTADFITQKAPSRQVRGQNAIDEVPTSRAATVVAPGTEVKTTASDKHHHQTKPSKAFNHGERRNSRSVESFIVYEDPAPVSVVLETPIELQGVRGDKPGTTHKTVPEVIEIAEDDSVATEPADHGGHGGKGTDVDASIGVDDDGGGSDKENSPPEHPIVVERRGSDGMMDFEEAVSVAPGHRDISPSKVNVPEVERIYNFTERRKSKRKLMHGHNCECCRRFYELTGPLPLPDGYSHFFQPIPRPGEKEVWEKTDEERLQDRIQEVSRHRVHHMPPLTPPGFWDTDFPSTPERKKWDDIDQERRERKREQERHQAEKLHRRGGGGGGGGSSGIGSSSRAGPSGASRSRF</sequence>
<dbReference type="Proteomes" id="UP001194580">
    <property type="component" value="Unassembled WGS sequence"/>
</dbReference>
<evidence type="ECO:0000259" key="6">
    <source>
        <dbReference type="Pfam" id="PF08573"/>
    </source>
</evidence>
<feature type="compositionally biased region" description="Basic and acidic residues" evidence="5">
    <location>
        <begin position="81"/>
        <end position="93"/>
    </location>
</feature>
<feature type="region of interest" description="Disordered" evidence="5">
    <location>
        <begin position="766"/>
        <end position="849"/>
    </location>
</feature>
<feature type="region of interest" description="Disordered" evidence="5">
    <location>
        <begin position="289"/>
        <end position="563"/>
    </location>
</feature>
<gene>
    <name evidence="7" type="ORF">BGZ95_011826</name>
</gene>
<dbReference type="InterPro" id="IPR013882">
    <property type="entry name" value="Ctp1_C"/>
</dbReference>
<accession>A0AAD4DBG3</accession>
<dbReference type="AlphaFoldDB" id="A0AAD4DBG3"/>
<feature type="compositionally biased region" description="Basic and acidic residues" evidence="5">
    <location>
        <begin position="646"/>
        <end position="659"/>
    </location>
</feature>
<feature type="region of interest" description="Disordered" evidence="5">
    <location>
        <begin position="617"/>
        <end position="659"/>
    </location>
</feature>
<dbReference type="PANTHER" id="PTHR15107">
    <property type="entry name" value="RETINOBLASTOMA BINDING PROTEIN 8"/>
    <property type="match status" value="1"/>
</dbReference>
<evidence type="ECO:0000256" key="2">
    <source>
        <dbReference type="ARBA" id="ARBA00022763"/>
    </source>
</evidence>
<feature type="compositionally biased region" description="Basic and acidic residues" evidence="5">
    <location>
        <begin position="621"/>
        <end position="633"/>
    </location>
</feature>
<dbReference type="EMBL" id="JAAAIL010000929">
    <property type="protein sequence ID" value="KAG0272425.1"/>
    <property type="molecule type" value="Genomic_DNA"/>
</dbReference>
<dbReference type="InterPro" id="IPR033316">
    <property type="entry name" value="RBBP8-like"/>
</dbReference>
<evidence type="ECO:0000256" key="1">
    <source>
        <dbReference type="ARBA" id="ARBA00004123"/>
    </source>
</evidence>
<comment type="caution">
    <text evidence="7">The sequence shown here is derived from an EMBL/GenBank/DDBJ whole genome shotgun (WGS) entry which is preliminary data.</text>
</comment>
<dbReference type="GO" id="GO:0005634">
    <property type="term" value="C:nucleus"/>
    <property type="evidence" value="ECO:0007669"/>
    <property type="project" value="UniProtKB-SubCell"/>
</dbReference>
<feature type="domain" description="DNA endonuclease activator Ctp1 C-terminal" evidence="6">
    <location>
        <begin position="699"/>
        <end position="792"/>
    </location>
</feature>
<feature type="compositionally biased region" description="Low complexity" evidence="5">
    <location>
        <begin position="99"/>
        <end position="112"/>
    </location>
</feature>
<keyword evidence="2" id="KW-0227">DNA damage</keyword>
<feature type="compositionally biased region" description="Polar residues" evidence="5">
    <location>
        <begin position="484"/>
        <end position="495"/>
    </location>
</feature>
<feature type="coiled-coil region" evidence="4">
    <location>
        <begin position="18"/>
        <end position="80"/>
    </location>
</feature>
<proteinExistence type="predicted"/>
<feature type="compositionally biased region" description="Basic and acidic residues" evidence="5">
    <location>
        <begin position="791"/>
        <end position="817"/>
    </location>
</feature>
<dbReference type="Pfam" id="PF08573">
    <property type="entry name" value="SAE2"/>
    <property type="match status" value="1"/>
</dbReference>
<reference evidence="7" key="1">
    <citation type="journal article" date="2020" name="Fungal Divers.">
        <title>Resolving the Mortierellaceae phylogeny through synthesis of multi-gene phylogenetics and phylogenomics.</title>
        <authorList>
            <person name="Vandepol N."/>
            <person name="Liber J."/>
            <person name="Desiro A."/>
            <person name="Na H."/>
            <person name="Kennedy M."/>
            <person name="Barry K."/>
            <person name="Grigoriev I.V."/>
            <person name="Miller A.N."/>
            <person name="O'Donnell K."/>
            <person name="Stajich J.E."/>
            <person name="Bonito G."/>
        </authorList>
    </citation>
    <scope>NUCLEOTIDE SEQUENCE</scope>
    <source>
        <strain evidence="7">NRRL 28262</strain>
    </source>
</reference>
<organism evidence="7 8">
    <name type="scientific">Linnemannia exigua</name>
    <dbReference type="NCBI Taxonomy" id="604196"/>
    <lineage>
        <taxon>Eukaryota</taxon>
        <taxon>Fungi</taxon>
        <taxon>Fungi incertae sedis</taxon>
        <taxon>Mucoromycota</taxon>
        <taxon>Mortierellomycotina</taxon>
        <taxon>Mortierellomycetes</taxon>
        <taxon>Mortierellales</taxon>
        <taxon>Mortierellaceae</taxon>
        <taxon>Linnemannia</taxon>
    </lineage>
</organism>
<evidence type="ECO:0000256" key="5">
    <source>
        <dbReference type="SAM" id="MobiDB-lite"/>
    </source>
</evidence>
<keyword evidence="8" id="KW-1185">Reference proteome</keyword>
<evidence type="ECO:0000256" key="3">
    <source>
        <dbReference type="ARBA" id="ARBA00023242"/>
    </source>
</evidence>
<feature type="compositionally biased region" description="Polar residues" evidence="5">
    <location>
        <begin position="443"/>
        <end position="469"/>
    </location>
</feature>
<keyword evidence="4" id="KW-0175">Coiled coil</keyword>
<dbReference type="GO" id="GO:0010792">
    <property type="term" value="P:DNA double-strand break processing involved in repair via single-strand annealing"/>
    <property type="evidence" value="ECO:0007669"/>
    <property type="project" value="TreeGrafter"/>
</dbReference>
<feature type="compositionally biased region" description="Basic and acidic residues" evidence="5">
    <location>
        <begin position="347"/>
        <end position="360"/>
    </location>
</feature>
<feature type="compositionally biased region" description="Low complexity" evidence="5">
    <location>
        <begin position="362"/>
        <end position="372"/>
    </location>
</feature>
<dbReference type="GO" id="GO:0003684">
    <property type="term" value="F:damaged DNA binding"/>
    <property type="evidence" value="ECO:0007669"/>
    <property type="project" value="TreeGrafter"/>
</dbReference>
<dbReference type="PANTHER" id="PTHR15107:SF0">
    <property type="entry name" value="DNA ENDONUCLEASE ACTIVATOR CTP1 C-TERMINAL DOMAIN-CONTAINING PROTEIN"/>
    <property type="match status" value="1"/>
</dbReference>
<name>A0AAD4DBG3_9FUNG</name>
<feature type="compositionally biased region" description="Low complexity" evidence="5">
    <location>
        <begin position="833"/>
        <end position="849"/>
    </location>
</feature>
<evidence type="ECO:0000313" key="7">
    <source>
        <dbReference type="EMBL" id="KAG0272425.1"/>
    </source>
</evidence>
<comment type="subcellular location">
    <subcellularLocation>
        <location evidence="1">Nucleus</location>
    </subcellularLocation>
</comment>